<evidence type="ECO:0000256" key="3">
    <source>
        <dbReference type="ARBA" id="ARBA00066659"/>
    </source>
</evidence>
<dbReference type="Gene3D" id="3.40.50.1000">
    <property type="entry name" value="HAD superfamily/HAD-like"/>
    <property type="match status" value="2"/>
</dbReference>
<feature type="active site" description="Proton donor" evidence="6">
    <location>
        <position position="17"/>
    </location>
</feature>
<name>A0A1E4TJN3_9ASCO</name>
<evidence type="ECO:0000256" key="7">
    <source>
        <dbReference type="PIRSR" id="PIRSR000915-2"/>
    </source>
</evidence>
<dbReference type="Pfam" id="PF13242">
    <property type="entry name" value="Hydrolase_like"/>
    <property type="match status" value="1"/>
</dbReference>
<dbReference type="Proteomes" id="UP000095023">
    <property type="component" value="Unassembled WGS sequence"/>
</dbReference>
<evidence type="ECO:0000256" key="6">
    <source>
        <dbReference type="PIRSR" id="PIRSR000915-1"/>
    </source>
</evidence>
<evidence type="ECO:0000256" key="2">
    <source>
        <dbReference type="ARBA" id="ARBA00050247"/>
    </source>
</evidence>
<protein>
    <recommendedName>
        <fullName evidence="4 5">4-nitrophenylphosphatase</fullName>
        <shortName evidence="5">PNPPase</shortName>
        <ecNumber evidence="3 5">3.1.3.41</ecNumber>
    </recommendedName>
</protein>
<evidence type="ECO:0000256" key="5">
    <source>
        <dbReference type="PIRNR" id="PIRNR000915"/>
    </source>
</evidence>
<dbReference type="FunFam" id="3.40.50.1000:FF:000039">
    <property type="entry name" value="Phosphoglycolate phosphatase"/>
    <property type="match status" value="1"/>
</dbReference>
<feature type="binding site" evidence="8">
    <location>
        <position position="234"/>
    </location>
    <ligand>
        <name>Mg(2+)</name>
        <dbReference type="ChEBI" id="CHEBI:18420"/>
    </ligand>
</feature>
<feature type="binding site" evidence="7">
    <location>
        <position position="209"/>
    </location>
    <ligand>
        <name>substrate</name>
    </ligand>
</feature>
<dbReference type="GO" id="GO:0008967">
    <property type="term" value="F:phosphoglycolate phosphatase activity"/>
    <property type="evidence" value="ECO:0007669"/>
    <property type="project" value="TreeGrafter"/>
</dbReference>
<dbReference type="OrthoDB" id="413953at2759"/>
<evidence type="ECO:0000313" key="9">
    <source>
        <dbReference type="EMBL" id="ODV91970.1"/>
    </source>
</evidence>
<dbReference type="GO" id="GO:0004035">
    <property type="term" value="F:alkaline phosphatase activity"/>
    <property type="evidence" value="ECO:0007669"/>
    <property type="project" value="TreeGrafter"/>
</dbReference>
<dbReference type="PIRSF" id="PIRSF000915">
    <property type="entry name" value="PGP-type_phosphatase"/>
    <property type="match status" value="1"/>
</dbReference>
<feature type="binding site" evidence="8">
    <location>
        <position position="17"/>
    </location>
    <ligand>
        <name>Mg(2+)</name>
        <dbReference type="ChEBI" id="CHEBI:18420"/>
    </ligand>
</feature>
<dbReference type="EMBL" id="KV453841">
    <property type="protein sequence ID" value="ODV91970.1"/>
    <property type="molecule type" value="Genomic_DNA"/>
</dbReference>
<accession>A0A1E4TJN3</accession>
<dbReference type="GO" id="GO:0046872">
    <property type="term" value="F:metal ion binding"/>
    <property type="evidence" value="ECO:0007669"/>
    <property type="project" value="UniProtKB-KW"/>
</dbReference>
<comment type="cofactor">
    <cofactor evidence="8">
        <name>Mg(2+)</name>
        <dbReference type="ChEBI" id="CHEBI:18420"/>
    </cofactor>
    <text evidence="8">Divalent metal ions. Mg(2+) is the most effective.</text>
</comment>
<proteinExistence type="predicted"/>
<dbReference type="NCBIfam" id="TIGR01460">
    <property type="entry name" value="HAD-SF-IIA"/>
    <property type="match status" value="1"/>
</dbReference>
<dbReference type="EC" id="3.1.3.41" evidence="3 5"/>
<evidence type="ECO:0000256" key="8">
    <source>
        <dbReference type="PIRSR" id="PIRSR000915-3"/>
    </source>
</evidence>
<organism evidence="9 10">
    <name type="scientific">Tortispora caseinolytica NRRL Y-17796</name>
    <dbReference type="NCBI Taxonomy" id="767744"/>
    <lineage>
        <taxon>Eukaryota</taxon>
        <taxon>Fungi</taxon>
        <taxon>Dikarya</taxon>
        <taxon>Ascomycota</taxon>
        <taxon>Saccharomycotina</taxon>
        <taxon>Trigonopsidomycetes</taxon>
        <taxon>Trigonopsidales</taxon>
        <taxon>Trigonopsidaceae</taxon>
        <taxon>Tortispora</taxon>
    </lineage>
</organism>
<sequence>MKQEFIDKYDTFLFDCDGVLWLGTQPIVGAIEVVEQLLAHKKQVLFVTNNSTKSREQYAKKFAQLGFKGVTPDNIFGSAYATAVYLKQVRNISKAFVIGESGLQSELESEGITVLGGADPALDRPIAPEDYDQIRPDPTIEAVVSGLDHKFNYLKIAHAQAHLEQDSTLFVATNIDSTFPTNGRLFPGAGTIAAALSCCSGRTPMTMGKPSPQMMDAIKAKTHFDPNRALMIGDRLNTDIEFGNEGGLSTLLVLSGVATKEQAEAAVELQKPDYIVSSIADLL</sequence>
<reference evidence="10" key="1">
    <citation type="submission" date="2016-02" db="EMBL/GenBank/DDBJ databases">
        <title>Comparative genomics of biotechnologically important yeasts.</title>
        <authorList>
            <consortium name="DOE Joint Genome Institute"/>
            <person name="Riley R."/>
            <person name="Haridas S."/>
            <person name="Wolfe K.H."/>
            <person name="Lopes M.R."/>
            <person name="Hittinger C.T."/>
            <person name="Goker M."/>
            <person name="Salamov A."/>
            <person name="Wisecaver J."/>
            <person name="Long T.M."/>
            <person name="Aerts A.L."/>
            <person name="Barry K."/>
            <person name="Choi C."/>
            <person name="Clum A."/>
            <person name="Coughlan A.Y."/>
            <person name="Deshpande S."/>
            <person name="Douglass A.P."/>
            <person name="Hanson S.J."/>
            <person name="Klenk H.-P."/>
            <person name="Labutti K."/>
            <person name="Lapidus A."/>
            <person name="Lindquist E."/>
            <person name="Lipzen A."/>
            <person name="Meier-Kolthoff J.P."/>
            <person name="Ohm R.A."/>
            <person name="Otillar R.P."/>
            <person name="Pangilinan J."/>
            <person name="Peng Y."/>
            <person name="Rokas A."/>
            <person name="Rosa C.A."/>
            <person name="Scheuner C."/>
            <person name="Sibirny A.A."/>
            <person name="Slot J.C."/>
            <person name="Stielow J.B."/>
            <person name="Sun H."/>
            <person name="Kurtzman C.P."/>
            <person name="Blackwell M."/>
            <person name="Jeffries T.W."/>
            <person name="Grigoriev I.V."/>
        </authorList>
    </citation>
    <scope>NUCLEOTIDE SEQUENCE [LARGE SCALE GENOMIC DNA]</scope>
    <source>
        <strain evidence="10">NRRL Y-17796</strain>
    </source>
</reference>
<evidence type="ECO:0000256" key="4">
    <source>
        <dbReference type="ARBA" id="ARBA00069197"/>
    </source>
</evidence>
<keyword evidence="1 5" id="KW-0378">Hydrolase</keyword>
<dbReference type="PANTHER" id="PTHR19288:SF46">
    <property type="entry name" value="HALOACID DEHALOGENASE-LIKE HYDROLASE DOMAIN-CONTAINING PROTEIN 2"/>
    <property type="match status" value="1"/>
</dbReference>
<dbReference type="InterPro" id="IPR036412">
    <property type="entry name" value="HAD-like_sf"/>
</dbReference>
<keyword evidence="10" id="KW-1185">Reference proteome</keyword>
<dbReference type="SUPFAM" id="SSF56784">
    <property type="entry name" value="HAD-like"/>
    <property type="match status" value="1"/>
</dbReference>
<comment type="catalytic activity">
    <reaction evidence="2 5">
        <text>4-nitrophenyl phosphate + H2O = 4-nitrophenol + phosphate + H(+)</text>
        <dbReference type="Rhea" id="RHEA:21664"/>
        <dbReference type="ChEBI" id="CHEBI:15377"/>
        <dbReference type="ChEBI" id="CHEBI:15378"/>
        <dbReference type="ChEBI" id="CHEBI:43474"/>
        <dbReference type="ChEBI" id="CHEBI:57917"/>
        <dbReference type="ChEBI" id="CHEBI:61146"/>
        <dbReference type="EC" id="3.1.3.41"/>
    </reaction>
</comment>
<dbReference type="GO" id="GO:0005737">
    <property type="term" value="C:cytoplasm"/>
    <property type="evidence" value="ECO:0007669"/>
    <property type="project" value="TreeGrafter"/>
</dbReference>
<dbReference type="AlphaFoldDB" id="A0A1E4TJN3"/>
<evidence type="ECO:0000256" key="1">
    <source>
        <dbReference type="ARBA" id="ARBA00022801"/>
    </source>
</evidence>
<keyword evidence="8" id="KW-0479">Metal-binding</keyword>
<dbReference type="InterPro" id="IPR023214">
    <property type="entry name" value="HAD_sf"/>
</dbReference>
<feature type="binding site" evidence="8">
    <location>
        <position position="15"/>
    </location>
    <ligand>
        <name>Mg(2+)</name>
        <dbReference type="ChEBI" id="CHEBI:18420"/>
    </ligand>
</feature>
<dbReference type="Pfam" id="PF13344">
    <property type="entry name" value="Hydrolase_6"/>
    <property type="match status" value="1"/>
</dbReference>
<dbReference type="InterPro" id="IPR006357">
    <property type="entry name" value="HAD-SF_hydro_IIA"/>
</dbReference>
<gene>
    <name evidence="9" type="ORF">CANCADRAFT_147466</name>
</gene>
<dbReference type="PANTHER" id="PTHR19288">
    <property type="entry name" value="4-NITROPHENYLPHOSPHATASE-RELATED"/>
    <property type="match status" value="1"/>
</dbReference>
<keyword evidence="8" id="KW-0460">Magnesium</keyword>
<dbReference type="NCBIfam" id="TIGR01452">
    <property type="entry name" value="PGP_euk"/>
    <property type="match status" value="1"/>
</dbReference>
<evidence type="ECO:0000313" key="10">
    <source>
        <dbReference type="Proteomes" id="UP000095023"/>
    </source>
</evidence>
<feature type="active site" description="Nucleophile" evidence="6">
    <location>
        <position position="15"/>
    </location>
</feature>
<dbReference type="InterPro" id="IPR006349">
    <property type="entry name" value="PGP_euk"/>
</dbReference>